<dbReference type="PROSITE" id="PS50181">
    <property type="entry name" value="FBOX"/>
    <property type="match status" value="1"/>
</dbReference>
<dbReference type="Pfam" id="PF07734">
    <property type="entry name" value="FBA_1"/>
    <property type="match status" value="1"/>
</dbReference>
<evidence type="ECO:0000313" key="2">
    <source>
        <dbReference type="EMBL" id="KAK4588570.1"/>
    </source>
</evidence>
<dbReference type="InterPro" id="IPR017451">
    <property type="entry name" value="F-box-assoc_interact_dom"/>
</dbReference>
<dbReference type="Gene3D" id="1.20.1280.50">
    <property type="match status" value="1"/>
</dbReference>
<dbReference type="AlphaFoldDB" id="A0AAN7F9A7"/>
<accession>A0AAN7F9A7</accession>
<dbReference type="PANTHER" id="PTHR31672">
    <property type="entry name" value="BNACNNG10540D PROTEIN"/>
    <property type="match status" value="1"/>
</dbReference>
<proteinExistence type="predicted"/>
<sequence length="249" mass="29535">MMSLLPIEIITEILSRLPVKSLLRFLCISKTWNALIKHSNFIKLHLQRSLENNRDRTLILEKFTWDLPRYFFSVHFPTENHFENAFKLYQPLYNPGKFVNILDYCHGLVCIRNNWSEEIAIWNPLIRKYRKLPKEPILKPSGFTNSKSRKMAFGYDLRNDDYKALRVTAFYNRGQPLKEFEVKVYSLRSHFWRKIEHQWPKKECTISSNSASLNGGLHWLIADDHQLGAECLLAFDLAKEKFRLFKTPV</sequence>
<dbReference type="NCBIfam" id="TIGR01640">
    <property type="entry name" value="F_box_assoc_1"/>
    <property type="match status" value="1"/>
</dbReference>
<protein>
    <recommendedName>
        <fullName evidence="1">F-box domain-containing protein</fullName>
    </recommendedName>
</protein>
<gene>
    <name evidence="2" type="ORF">RGQ29_019540</name>
</gene>
<dbReference type="InterPro" id="IPR050796">
    <property type="entry name" value="SCF_F-box_component"/>
</dbReference>
<dbReference type="InterPro" id="IPR006527">
    <property type="entry name" value="F-box-assoc_dom_typ1"/>
</dbReference>
<feature type="domain" description="F-box" evidence="1">
    <location>
        <begin position="1"/>
        <end position="44"/>
    </location>
</feature>
<dbReference type="Proteomes" id="UP001324115">
    <property type="component" value="Unassembled WGS sequence"/>
</dbReference>
<dbReference type="InterPro" id="IPR036047">
    <property type="entry name" value="F-box-like_dom_sf"/>
</dbReference>
<name>A0AAN7F9A7_QUERU</name>
<dbReference type="SUPFAM" id="SSF81383">
    <property type="entry name" value="F-box domain"/>
    <property type="match status" value="1"/>
</dbReference>
<dbReference type="CDD" id="cd22157">
    <property type="entry name" value="F-box_AtFBW1-like"/>
    <property type="match status" value="1"/>
</dbReference>
<comment type="caution">
    <text evidence="2">The sequence shown here is derived from an EMBL/GenBank/DDBJ whole genome shotgun (WGS) entry which is preliminary data.</text>
</comment>
<keyword evidence="3" id="KW-1185">Reference proteome</keyword>
<dbReference type="PANTHER" id="PTHR31672:SF13">
    <property type="entry name" value="F-BOX PROTEIN CPR30-LIKE"/>
    <property type="match status" value="1"/>
</dbReference>
<dbReference type="Pfam" id="PF00646">
    <property type="entry name" value="F-box"/>
    <property type="match status" value="1"/>
</dbReference>
<reference evidence="2 3" key="1">
    <citation type="journal article" date="2023" name="G3 (Bethesda)">
        <title>A haplotype-resolved chromosome-scale genome for Quercus rubra L. provides insights into the genetics of adaptive traits for red oak species.</title>
        <authorList>
            <person name="Kapoor B."/>
            <person name="Jenkins J."/>
            <person name="Schmutz J."/>
            <person name="Zhebentyayeva T."/>
            <person name="Kuelheim C."/>
            <person name="Coggeshall M."/>
            <person name="Heim C."/>
            <person name="Lasky J.R."/>
            <person name="Leites L."/>
            <person name="Islam-Faridi N."/>
            <person name="Romero-Severson J."/>
            <person name="DeLeo V.L."/>
            <person name="Lucas S.M."/>
            <person name="Lazic D."/>
            <person name="Gailing O."/>
            <person name="Carlson J."/>
            <person name="Staton M."/>
        </authorList>
    </citation>
    <scope>NUCLEOTIDE SEQUENCE [LARGE SCALE GENOMIC DNA]</scope>
    <source>
        <strain evidence="2">Pseudo-F2</strain>
    </source>
</reference>
<dbReference type="EMBL" id="JAXUIC010000005">
    <property type="protein sequence ID" value="KAK4588570.1"/>
    <property type="molecule type" value="Genomic_DNA"/>
</dbReference>
<dbReference type="SMART" id="SM00256">
    <property type="entry name" value="FBOX"/>
    <property type="match status" value="1"/>
</dbReference>
<organism evidence="2 3">
    <name type="scientific">Quercus rubra</name>
    <name type="common">Northern red oak</name>
    <name type="synonym">Quercus borealis</name>
    <dbReference type="NCBI Taxonomy" id="3512"/>
    <lineage>
        <taxon>Eukaryota</taxon>
        <taxon>Viridiplantae</taxon>
        <taxon>Streptophyta</taxon>
        <taxon>Embryophyta</taxon>
        <taxon>Tracheophyta</taxon>
        <taxon>Spermatophyta</taxon>
        <taxon>Magnoliopsida</taxon>
        <taxon>eudicotyledons</taxon>
        <taxon>Gunneridae</taxon>
        <taxon>Pentapetalae</taxon>
        <taxon>rosids</taxon>
        <taxon>fabids</taxon>
        <taxon>Fagales</taxon>
        <taxon>Fagaceae</taxon>
        <taxon>Quercus</taxon>
    </lineage>
</organism>
<evidence type="ECO:0000313" key="3">
    <source>
        <dbReference type="Proteomes" id="UP001324115"/>
    </source>
</evidence>
<evidence type="ECO:0000259" key="1">
    <source>
        <dbReference type="PROSITE" id="PS50181"/>
    </source>
</evidence>
<dbReference type="InterPro" id="IPR001810">
    <property type="entry name" value="F-box_dom"/>
</dbReference>